<evidence type="ECO:0000256" key="4">
    <source>
        <dbReference type="PROSITE-ProRule" id="PRU00409"/>
    </source>
</evidence>
<dbReference type="SUPFAM" id="SSF56059">
    <property type="entry name" value="Glutathione synthetase ATP-binding domain-like"/>
    <property type="match status" value="1"/>
</dbReference>
<dbReference type="PROSITE" id="PS50975">
    <property type="entry name" value="ATP_GRASP"/>
    <property type="match status" value="1"/>
</dbReference>
<dbReference type="GO" id="GO:0005524">
    <property type="term" value="F:ATP binding"/>
    <property type="evidence" value="ECO:0007669"/>
    <property type="project" value="UniProtKB-UniRule"/>
</dbReference>
<dbReference type="Pfam" id="PF18130">
    <property type="entry name" value="ATPgrasp_N"/>
    <property type="match status" value="1"/>
</dbReference>
<evidence type="ECO:0000256" key="2">
    <source>
        <dbReference type="ARBA" id="ARBA00022741"/>
    </source>
</evidence>
<evidence type="ECO:0000313" key="6">
    <source>
        <dbReference type="EMBL" id="KAA1380680.1"/>
    </source>
</evidence>
<dbReference type="InterPro" id="IPR052032">
    <property type="entry name" value="ATP-dep_AA_Ligase"/>
</dbReference>
<dbReference type="InterPro" id="IPR011761">
    <property type="entry name" value="ATP-grasp"/>
</dbReference>
<proteinExistence type="predicted"/>
<dbReference type="SMART" id="SM01209">
    <property type="entry name" value="GARS_A"/>
    <property type="match status" value="1"/>
</dbReference>
<dbReference type="Gene3D" id="3.40.50.20">
    <property type="match status" value="1"/>
</dbReference>
<dbReference type="Pfam" id="PF13535">
    <property type="entry name" value="ATP-grasp_4"/>
    <property type="match status" value="1"/>
</dbReference>
<feature type="domain" description="ATP-grasp" evidence="5">
    <location>
        <begin position="111"/>
        <end position="299"/>
    </location>
</feature>
<keyword evidence="3 4" id="KW-0067">ATP-binding</keyword>
<name>A0A641ARG9_9ACTN</name>
<sequence>MTGLPILVLGGKAAIIKKAADLGFDVVNIQKPSAFDPAVVDHCTDVLLVDYQDVPTTTALVEALHARRPFVRVFTQTEAALQTAGHLVDVLGLPGNGFTVAQTLHDKSALRQVLNAADVSTVPFLKNPDAATAREFIAEHGPAVLKPTMGSGSLGVRMIGSIDEVDDAWSWAGQFGLADMIVEKRLVGREVSVESFSRDRRHTIVAITGKSTGEGVVELGHVVPADLDDAAVVSLHRLVGEVLDAVGFVDGPAHTEIMITDDAPYVIESHSRRGGDRINELVEAVYGIDLEAATYRLADEDDGPLEIPAPDGAAAIRYVVADPGTVQSVTGESEAAAADGVDVVKIQVDVSDQIHPVQWSEDRCGFVIATGRDAAEATRRAEHAASHIRITTVPAGASPSPTMSQIMSEIDEVLDAFADRSSEGGGR</sequence>
<evidence type="ECO:0000256" key="1">
    <source>
        <dbReference type="ARBA" id="ARBA00022598"/>
    </source>
</evidence>
<dbReference type="EMBL" id="SDPP02000001">
    <property type="protein sequence ID" value="KAA1380680.1"/>
    <property type="molecule type" value="Genomic_DNA"/>
</dbReference>
<dbReference type="Pfam" id="PF18603">
    <property type="entry name" value="LAL_C2"/>
    <property type="match status" value="1"/>
</dbReference>
<keyword evidence="7" id="KW-1185">Reference proteome</keyword>
<dbReference type="GO" id="GO:0016874">
    <property type="term" value="F:ligase activity"/>
    <property type="evidence" value="ECO:0007669"/>
    <property type="project" value="UniProtKB-KW"/>
</dbReference>
<dbReference type="InterPro" id="IPR040570">
    <property type="entry name" value="LAL_C2"/>
</dbReference>
<keyword evidence="1" id="KW-0436">Ligase</keyword>
<dbReference type="OrthoDB" id="6964321at2"/>
<evidence type="ECO:0000259" key="5">
    <source>
        <dbReference type="PROSITE" id="PS50975"/>
    </source>
</evidence>
<dbReference type="GO" id="GO:0046872">
    <property type="term" value="F:metal ion binding"/>
    <property type="evidence" value="ECO:0007669"/>
    <property type="project" value="InterPro"/>
</dbReference>
<dbReference type="PANTHER" id="PTHR43585">
    <property type="entry name" value="FUMIPYRROLE BIOSYNTHESIS PROTEIN C"/>
    <property type="match status" value="1"/>
</dbReference>
<gene>
    <name evidence="6" type="ORF">ESP62_005800</name>
</gene>
<evidence type="ECO:0000313" key="7">
    <source>
        <dbReference type="Proteomes" id="UP001515100"/>
    </source>
</evidence>
<comment type="caution">
    <text evidence="6">The sequence shown here is derived from an EMBL/GenBank/DDBJ whole genome shotgun (WGS) entry which is preliminary data.</text>
</comment>
<protein>
    <submittedName>
        <fullName evidence="6">ATP-grasp domain-containing protein</fullName>
    </submittedName>
</protein>
<keyword evidence="2 4" id="KW-0547">Nucleotide-binding</keyword>
<dbReference type="Proteomes" id="UP001515100">
    <property type="component" value="Unassembled WGS sequence"/>
</dbReference>
<dbReference type="PANTHER" id="PTHR43585:SF2">
    <property type="entry name" value="ATP-GRASP ENZYME FSQD"/>
    <property type="match status" value="1"/>
</dbReference>
<accession>A0A641ARG9</accession>
<dbReference type="Gene3D" id="3.30.470.20">
    <property type="entry name" value="ATP-grasp fold, B domain"/>
    <property type="match status" value="1"/>
</dbReference>
<reference evidence="6" key="1">
    <citation type="submission" date="2019-09" db="EMBL/GenBank/DDBJ databases">
        <authorList>
            <person name="Li J."/>
        </authorList>
    </citation>
    <scope>NUCLEOTIDE SEQUENCE [LARGE SCALE GENOMIC DNA]</scope>
    <source>
        <strain evidence="6">NRBC 14897</strain>
    </source>
</reference>
<dbReference type="InterPro" id="IPR041472">
    <property type="entry name" value="BL00235/CARNS1_N"/>
</dbReference>
<evidence type="ECO:0000256" key="3">
    <source>
        <dbReference type="ARBA" id="ARBA00022840"/>
    </source>
</evidence>
<dbReference type="RefSeq" id="WP_129181385.1">
    <property type="nucleotide sequence ID" value="NZ_JAGIOG010000001.1"/>
</dbReference>
<organism evidence="6 7">
    <name type="scientific">Aeromicrobium fastidiosum</name>
    <dbReference type="NCBI Taxonomy" id="52699"/>
    <lineage>
        <taxon>Bacteria</taxon>
        <taxon>Bacillati</taxon>
        <taxon>Actinomycetota</taxon>
        <taxon>Actinomycetes</taxon>
        <taxon>Propionibacteriales</taxon>
        <taxon>Nocardioidaceae</taxon>
        <taxon>Aeromicrobium</taxon>
    </lineage>
</organism>
<dbReference type="AlphaFoldDB" id="A0A641ARG9"/>